<keyword evidence="2" id="KW-0808">Transferase</keyword>
<evidence type="ECO:0000313" key="2">
    <source>
        <dbReference type="EMBL" id="JAT45827.1"/>
    </source>
</evidence>
<dbReference type="GO" id="GO:0019210">
    <property type="term" value="F:kinase inhibitor activity"/>
    <property type="evidence" value="ECO:0007669"/>
    <property type="project" value="InterPro"/>
</dbReference>
<keyword evidence="2" id="KW-0418">Kinase</keyword>
<accession>A0A1D1XTW2</accession>
<protein>
    <submittedName>
        <fullName evidence="2">Putative membrane-associated kinase regulator 4</fullName>
    </submittedName>
</protein>
<feature type="non-terminal residue" evidence="2">
    <location>
        <position position="1"/>
    </location>
</feature>
<feature type="compositionally biased region" description="Polar residues" evidence="1">
    <location>
        <begin position="25"/>
        <end position="35"/>
    </location>
</feature>
<feature type="region of interest" description="Disordered" evidence="1">
    <location>
        <begin position="1"/>
        <end position="44"/>
    </location>
</feature>
<dbReference type="EMBL" id="GDJX01022109">
    <property type="protein sequence ID" value="JAT45827.1"/>
    <property type="molecule type" value="Transcribed_RNA"/>
</dbReference>
<gene>
    <name evidence="2" type="primary">MAKR4_0</name>
    <name evidence="2" type="ORF">g.6450</name>
</gene>
<evidence type="ECO:0000256" key="1">
    <source>
        <dbReference type="SAM" id="MobiDB-lite"/>
    </source>
</evidence>
<name>A0A1D1XTW2_9ARAE</name>
<sequence>YTSLHKHRDTNTGGRGQKEGEALNRATSSWFPSRNSMEEDSDCFPASACDQHLEEEYIDMEVSSSTTFFCYTIGSPPDSREFEFHMSSSPGEREPIPSPADELFYKGKLLPLHLPPRLQMVQRLLQNPSITTSREKATDPDEGDITIATANTSSSTPFESCNNSPARSCCVSREMNPEEYYCFSAFLNQAILKKAWFKKLKVMRQFSLGLKLKASRQYLKSLFTRSMCSVGACAAKKPEECSSVEAGRRDPLGQIRTESYGSIETTTRITDREKVIQDEDSAHRSSFSGVIKHHLAENSSSTSPSSSCSSCSCSSSGGNSVGHRDLPLLRRSSSVGSEAESSIQSAIAYCKKSQQLGSPRKSLGDDGWLTLSSSSIDAACESKQSPGLCPG</sequence>
<proteinExistence type="predicted"/>
<dbReference type="GO" id="GO:0005886">
    <property type="term" value="C:plasma membrane"/>
    <property type="evidence" value="ECO:0007669"/>
    <property type="project" value="InterPro"/>
</dbReference>
<dbReference type="PANTHER" id="PTHR33312:SF21">
    <property type="entry name" value="MEMBRANE-ASSOCIATED KINASE REGULATOR 3-RELATED"/>
    <property type="match status" value="1"/>
</dbReference>
<dbReference type="InterPro" id="IPR039620">
    <property type="entry name" value="BKI1/MAKR1/3/4"/>
</dbReference>
<dbReference type="AlphaFoldDB" id="A0A1D1XTW2"/>
<dbReference type="GO" id="GO:0016301">
    <property type="term" value="F:kinase activity"/>
    <property type="evidence" value="ECO:0007669"/>
    <property type="project" value="UniProtKB-KW"/>
</dbReference>
<dbReference type="PANTHER" id="PTHR33312">
    <property type="entry name" value="MEMBRANE-ASSOCIATED KINASE REGULATOR 4-RELATED"/>
    <property type="match status" value="1"/>
</dbReference>
<reference evidence="2" key="1">
    <citation type="submission" date="2015-07" db="EMBL/GenBank/DDBJ databases">
        <title>Transcriptome Assembly of Anthurium amnicola.</title>
        <authorList>
            <person name="Suzuki J."/>
        </authorList>
    </citation>
    <scope>NUCLEOTIDE SEQUENCE</scope>
</reference>
<organism evidence="2">
    <name type="scientific">Anthurium amnicola</name>
    <dbReference type="NCBI Taxonomy" id="1678845"/>
    <lineage>
        <taxon>Eukaryota</taxon>
        <taxon>Viridiplantae</taxon>
        <taxon>Streptophyta</taxon>
        <taxon>Embryophyta</taxon>
        <taxon>Tracheophyta</taxon>
        <taxon>Spermatophyta</taxon>
        <taxon>Magnoliopsida</taxon>
        <taxon>Liliopsida</taxon>
        <taxon>Araceae</taxon>
        <taxon>Pothoideae</taxon>
        <taxon>Potheae</taxon>
        <taxon>Anthurium</taxon>
    </lineage>
</organism>